<comment type="subcellular location">
    <subcellularLocation>
        <location evidence="1">Cell outer membrane</location>
    </subcellularLocation>
</comment>
<evidence type="ECO:0000313" key="11">
    <source>
        <dbReference type="Proteomes" id="UP000003692"/>
    </source>
</evidence>
<accession>D4F4N5</accession>
<dbReference type="PANTHER" id="PTHR36920">
    <property type="match status" value="1"/>
</dbReference>
<dbReference type="GO" id="GO:0055085">
    <property type="term" value="P:transmembrane transport"/>
    <property type="evidence" value="ECO:0007669"/>
    <property type="project" value="TreeGrafter"/>
</dbReference>
<evidence type="ECO:0000256" key="4">
    <source>
        <dbReference type="ARBA" id="ARBA00022692"/>
    </source>
</evidence>
<proteinExistence type="inferred from homology"/>
<dbReference type="PANTHER" id="PTHR36920:SF1">
    <property type="entry name" value="OUTER MEMBRANE PROTEIN W"/>
    <property type="match status" value="1"/>
</dbReference>
<evidence type="ECO:0000256" key="7">
    <source>
        <dbReference type="ARBA" id="ARBA00023237"/>
    </source>
</evidence>
<dbReference type="InterPro" id="IPR005618">
    <property type="entry name" value="OMPW"/>
</dbReference>
<keyword evidence="3" id="KW-1134">Transmembrane beta strand</keyword>
<dbReference type="GO" id="GO:0009279">
    <property type="term" value="C:cell outer membrane"/>
    <property type="evidence" value="ECO:0007669"/>
    <property type="project" value="UniProtKB-SubCell"/>
</dbReference>
<gene>
    <name evidence="10" type="ORF">EDWATA_01708</name>
</gene>
<keyword evidence="4" id="KW-0812">Transmembrane</keyword>
<dbReference type="AlphaFoldDB" id="D4F4N5"/>
<dbReference type="SUPFAM" id="SSF56925">
    <property type="entry name" value="OMPA-like"/>
    <property type="match status" value="1"/>
</dbReference>
<protein>
    <recommendedName>
        <fullName evidence="8">Outer membrane protein W</fullName>
    </recommendedName>
</protein>
<dbReference type="NCBIfam" id="NF008202">
    <property type="entry name" value="PRK10959.1"/>
    <property type="match status" value="1"/>
</dbReference>
<dbReference type="FunFam" id="2.40.160.20:FF:000001">
    <property type="entry name" value="Outer membrane protein W"/>
    <property type="match status" value="1"/>
</dbReference>
<feature type="signal peptide" evidence="9">
    <location>
        <begin position="1"/>
        <end position="22"/>
    </location>
</feature>
<evidence type="ECO:0000256" key="8">
    <source>
        <dbReference type="ARBA" id="ARBA00074212"/>
    </source>
</evidence>
<comment type="similarity">
    <text evidence="2">Belongs to the OmpW/AlkL family.</text>
</comment>
<evidence type="ECO:0000256" key="9">
    <source>
        <dbReference type="SAM" id="SignalP"/>
    </source>
</evidence>
<dbReference type="InterPro" id="IPR000758">
    <property type="entry name" value="Enterovir_OMP"/>
</dbReference>
<dbReference type="HOGENOM" id="CLU_042505_1_1_6"/>
<feature type="chain" id="PRO_5003056566" description="Outer membrane protein W" evidence="9">
    <location>
        <begin position="23"/>
        <end position="213"/>
    </location>
</feature>
<dbReference type="PROSITE" id="PS00695">
    <property type="entry name" value="ENT_VIR_OMP_2"/>
    <property type="match status" value="1"/>
</dbReference>
<evidence type="ECO:0000256" key="3">
    <source>
        <dbReference type="ARBA" id="ARBA00022452"/>
    </source>
</evidence>
<dbReference type="Proteomes" id="UP000003692">
    <property type="component" value="Unassembled WGS sequence"/>
</dbReference>
<dbReference type="InterPro" id="IPR011250">
    <property type="entry name" value="OMP/PagP_B-barrel"/>
</dbReference>
<keyword evidence="5 9" id="KW-0732">Signal</keyword>
<keyword evidence="7" id="KW-0998">Cell outer membrane</keyword>
<name>D4F4N5_EDWTA</name>
<dbReference type="EMBL" id="ADGK01000104">
    <property type="protein sequence ID" value="EFE23280.1"/>
    <property type="molecule type" value="Genomic_DNA"/>
</dbReference>
<evidence type="ECO:0000256" key="2">
    <source>
        <dbReference type="ARBA" id="ARBA00009330"/>
    </source>
</evidence>
<keyword evidence="6" id="KW-0472">Membrane</keyword>
<evidence type="ECO:0000256" key="6">
    <source>
        <dbReference type="ARBA" id="ARBA00023136"/>
    </source>
</evidence>
<dbReference type="Gene3D" id="2.40.160.20">
    <property type="match status" value="1"/>
</dbReference>
<comment type="caution">
    <text evidence="10">The sequence shown here is derived from an EMBL/GenBank/DDBJ whole genome shotgun (WGS) entry which is preliminary data.</text>
</comment>
<evidence type="ECO:0000256" key="5">
    <source>
        <dbReference type="ARBA" id="ARBA00022729"/>
    </source>
</evidence>
<sequence>MMKKFSVALCLAAVLAPVVASAHQAGDFIFRAGTATVRPTTSSDNVLGLGEFKVDNNTQLGLTFGYMATDNIGIELLAATPFRHKVSLGELGNIATVHQLPPTLMAQWYFGRAEDKLRPYLGVGVNYTTFFDNSFDQNAKNLGLHDLQATSSWGVAGQAGLDYMVSENWMINASVWYINIDTKVKFRDSAGDQSSIKTEINPWVFMFGAGYRF</sequence>
<dbReference type="Pfam" id="PF03922">
    <property type="entry name" value="OmpW"/>
    <property type="match status" value="1"/>
</dbReference>
<evidence type="ECO:0000313" key="10">
    <source>
        <dbReference type="EMBL" id="EFE23280.1"/>
    </source>
</evidence>
<evidence type="ECO:0000256" key="1">
    <source>
        <dbReference type="ARBA" id="ARBA00004442"/>
    </source>
</evidence>
<organism evidence="10 11">
    <name type="scientific">Edwardsiella tarda ATCC 23685</name>
    <dbReference type="NCBI Taxonomy" id="500638"/>
    <lineage>
        <taxon>Bacteria</taxon>
        <taxon>Pseudomonadati</taxon>
        <taxon>Pseudomonadota</taxon>
        <taxon>Gammaproteobacteria</taxon>
        <taxon>Enterobacterales</taxon>
        <taxon>Hafniaceae</taxon>
        <taxon>Edwardsiella</taxon>
    </lineage>
</organism>
<reference evidence="10 11" key="1">
    <citation type="submission" date="2010-02" db="EMBL/GenBank/DDBJ databases">
        <authorList>
            <person name="Weinstock G."/>
            <person name="Sodergren E."/>
            <person name="Clifton S."/>
            <person name="Fulton L."/>
            <person name="Fulton B."/>
            <person name="Courtney L."/>
            <person name="Fronick C."/>
            <person name="Harrison M."/>
            <person name="Strong C."/>
            <person name="Farmer C."/>
            <person name="Delahaunty K."/>
            <person name="Markovic C."/>
            <person name="Hall O."/>
            <person name="Minx P."/>
            <person name="Tomlinson C."/>
            <person name="Mitreva M."/>
            <person name="Nelson J."/>
            <person name="Hou S."/>
            <person name="Wollam A."/>
            <person name="Pepin K.H."/>
            <person name="Johnson M."/>
            <person name="Bhonagiri V."/>
            <person name="Zhang X."/>
            <person name="Suruliraj S."/>
            <person name="Warren W."/>
            <person name="Chinwalla A."/>
            <person name="Mardis E.R."/>
            <person name="Wilson R.K."/>
        </authorList>
    </citation>
    <scope>NUCLEOTIDE SEQUENCE [LARGE SCALE GENOMIC DNA]</scope>
    <source>
        <strain evidence="10 11">ATCC 23685</strain>
    </source>
</reference>
<dbReference type="GO" id="GO:0044384">
    <property type="term" value="C:host outer membrane"/>
    <property type="evidence" value="ECO:0007669"/>
    <property type="project" value="InterPro"/>
</dbReference>